<proteinExistence type="predicted"/>
<evidence type="ECO:0000259" key="4">
    <source>
        <dbReference type="Pfam" id="PF07992"/>
    </source>
</evidence>
<dbReference type="GeneID" id="85322304"/>
<reference evidence="5" key="1">
    <citation type="submission" date="2023-06" db="EMBL/GenBank/DDBJ databases">
        <title>Genome-scale phylogeny and comparative genomics of the fungal order Sordariales.</title>
        <authorList>
            <consortium name="Lawrence Berkeley National Laboratory"/>
            <person name="Hensen N."/>
            <person name="Bonometti L."/>
            <person name="Westerberg I."/>
            <person name="Brannstrom I.O."/>
            <person name="Guillou S."/>
            <person name="Cros-Aarteil S."/>
            <person name="Calhoun S."/>
            <person name="Haridas S."/>
            <person name="Kuo A."/>
            <person name="Mondo S."/>
            <person name="Pangilinan J."/>
            <person name="Riley R."/>
            <person name="LaButti K."/>
            <person name="Andreopoulos B."/>
            <person name="Lipzen A."/>
            <person name="Chen C."/>
            <person name="Yanf M."/>
            <person name="Daum C."/>
            <person name="Ng V."/>
            <person name="Clum A."/>
            <person name="Steindorff A."/>
            <person name="Ohm R."/>
            <person name="Martin F."/>
            <person name="Silar P."/>
            <person name="Natvig D."/>
            <person name="Lalanne C."/>
            <person name="Gautier V."/>
            <person name="Ament-velasquez S.L."/>
            <person name="Kruys A."/>
            <person name="Hutchinson M.I."/>
            <person name="Powell A.J."/>
            <person name="Barry K."/>
            <person name="Miller A.N."/>
            <person name="Grigoriev I.V."/>
            <person name="Debuchy R."/>
            <person name="Gladieux P."/>
            <person name="Thoren M.H."/>
            <person name="Johannesson H."/>
        </authorList>
    </citation>
    <scope>NUCLEOTIDE SEQUENCE</scope>
    <source>
        <strain evidence="5">SMH2392-1A</strain>
    </source>
</reference>
<accession>A0AA39ZPI4</accession>
<protein>
    <submittedName>
        <fullName evidence="5">FAD dependent oxidoreductase</fullName>
    </submittedName>
</protein>
<dbReference type="PIRSF" id="PIRSF000332">
    <property type="entry name" value="FMO"/>
    <property type="match status" value="1"/>
</dbReference>
<sequence>MNSNSQHDPDSKSASHIAFRRVAIIGAGLSGIVSAVHLLRIGIDVTVFERAEDLGGAWNYSPLPDRDPPFPNVRPPAPDWTRLERLRAEGLSAEEAASYFAPPGPIYANMKSRGSKTATRTSLLNWPEGSGDPLDHGEVLQYLQDIARTYYVEDMIRFRTRMEEVSKTEGDTENWAFDAVVVATGRYSVPRVPDVPGLSDWKGKFPDRVIHAKQYRTPTRFGGKRVLIIGAFISAIEITRELTRSGATVYQSANTTRVGFRDQNENAIKVAMAAKFVTFAHVEDSTVPQQLDGDSPIPGQVILEDGQVLGTIYHVIIATGYLTTFPFLGPILEQPFTPLDEADDRVVTTADGRNVHNLHEDIFYIPDPTLAFIGVTHFANTFSLYDFQAQVLAVVFASRVRLSPEAAMKATQSRRKMRVLPGTLLNSIFLLNDIVIRKFLEWVNRDLVANGFKSLSGPDQDWWNAFKKEREGARPLLGLLQDNSLS</sequence>
<dbReference type="PRINTS" id="PR00419">
    <property type="entry name" value="ADXRDTASE"/>
</dbReference>
<dbReference type="GO" id="GO:0050660">
    <property type="term" value="F:flavin adenine dinucleotide binding"/>
    <property type="evidence" value="ECO:0007669"/>
    <property type="project" value="InterPro"/>
</dbReference>
<dbReference type="Gene3D" id="3.50.50.60">
    <property type="entry name" value="FAD/NAD(P)-binding domain"/>
    <property type="match status" value="2"/>
</dbReference>
<dbReference type="Proteomes" id="UP001172101">
    <property type="component" value="Unassembled WGS sequence"/>
</dbReference>
<gene>
    <name evidence="5" type="ORF">B0T26DRAFT_660410</name>
</gene>
<dbReference type="GO" id="GO:0050661">
    <property type="term" value="F:NADP binding"/>
    <property type="evidence" value="ECO:0007669"/>
    <property type="project" value="InterPro"/>
</dbReference>
<dbReference type="RefSeq" id="XP_060289216.1">
    <property type="nucleotide sequence ID" value="XM_060439034.1"/>
</dbReference>
<dbReference type="EMBL" id="JAUIRO010000010">
    <property type="protein sequence ID" value="KAK0701085.1"/>
    <property type="molecule type" value="Genomic_DNA"/>
</dbReference>
<dbReference type="AlphaFoldDB" id="A0AA39ZPI4"/>
<dbReference type="SUPFAM" id="SSF51905">
    <property type="entry name" value="FAD/NAD(P)-binding domain"/>
    <property type="match status" value="2"/>
</dbReference>
<dbReference type="PANTHER" id="PTHR23023">
    <property type="entry name" value="DIMETHYLANILINE MONOOXYGENASE"/>
    <property type="match status" value="1"/>
</dbReference>
<evidence type="ECO:0000256" key="1">
    <source>
        <dbReference type="ARBA" id="ARBA00022630"/>
    </source>
</evidence>
<dbReference type="InterPro" id="IPR023753">
    <property type="entry name" value="FAD/NAD-binding_dom"/>
</dbReference>
<dbReference type="GO" id="GO:0016491">
    <property type="term" value="F:oxidoreductase activity"/>
    <property type="evidence" value="ECO:0007669"/>
    <property type="project" value="UniProtKB-KW"/>
</dbReference>
<feature type="domain" description="FAD/NAD(P)-binding" evidence="4">
    <location>
        <begin position="21"/>
        <end position="321"/>
    </location>
</feature>
<organism evidence="5 6">
    <name type="scientific">Lasiosphaeria miniovina</name>
    <dbReference type="NCBI Taxonomy" id="1954250"/>
    <lineage>
        <taxon>Eukaryota</taxon>
        <taxon>Fungi</taxon>
        <taxon>Dikarya</taxon>
        <taxon>Ascomycota</taxon>
        <taxon>Pezizomycotina</taxon>
        <taxon>Sordariomycetes</taxon>
        <taxon>Sordariomycetidae</taxon>
        <taxon>Sordariales</taxon>
        <taxon>Lasiosphaeriaceae</taxon>
        <taxon>Lasiosphaeria</taxon>
    </lineage>
</organism>
<keyword evidence="1" id="KW-0285">Flavoprotein</keyword>
<comment type="caution">
    <text evidence="5">The sequence shown here is derived from an EMBL/GenBank/DDBJ whole genome shotgun (WGS) entry which is preliminary data.</text>
</comment>
<dbReference type="InterPro" id="IPR036188">
    <property type="entry name" value="FAD/NAD-bd_sf"/>
</dbReference>
<dbReference type="InterPro" id="IPR000960">
    <property type="entry name" value="Flavin_mOase"/>
</dbReference>
<keyword evidence="3" id="KW-0560">Oxidoreductase</keyword>
<keyword evidence="6" id="KW-1185">Reference proteome</keyword>
<name>A0AA39ZPI4_9PEZI</name>
<dbReference type="Pfam" id="PF07992">
    <property type="entry name" value="Pyr_redox_2"/>
    <property type="match status" value="1"/>
</dbReference>
<evidence type="ECO:0000313" key="5">
    <source>
        <dbReference type="EMBL" id="KAK0701085.1"/>
    </source>
</evidence>
<evidence type="ECO:0000256" key="3">
    <source>
        <dbReference type="ARBA" id="ARBA00023002"/>
    </source>
</evidence>
<evidence type="ECO:0000256" key="2">
    <source>
        <dbReference type="ARBA" id="ARBA00022827"/>
    </source>
</evidence>
<keyword evidence="2" id="KW-0274">FAD</keyword>
<dbReference type="InterPro" id="IPR050346">
    <property type="entry name" value="FMO-like"/>
</dbReference>
<evidence type="ECO:0000313" key="6">
    <source>
        <dbReference type="Proteomes" id="UP001172101"/>
    </source>
</evidence>